<keyword evidence="7" id="KW-0406">Ion transport</keyword>
<dbReference type="InterPro" id="IPR003020">
    <property type="entry name" value="HCO3_transpt_euk"/>
</dbReference>
<organism evidence="12 13">
    <name type="scientific">Raphanus sativus</name>
    <name type="common">Radish</name>
    <name type="synonym">Raphanus raphanistrum var. sativus</name>
    <dbReference type="NCBI Taxonomy" id="3726"/>
    <lineage>
        <taxon>Eukaryota</taxon>
        <taxon>Viridiplantae</taxon>
        <taxon>Streptophyta</taxon>
        <taxon>Embryophyta</taxon>
        <taxon>Tracheophyta</taxon>
        <taxon>Spermatophyta</taxon>
        <taxon>Magnoliopsida</taxon>
        <taxon>eudicotyledons</taxon>
        <taxon>Gunneridae</taxon>
        <taxon>Pentapetalae</taxon>
        <taxon>rosids</taxon>
        <taxon>malvids</taxon>
        <taxon>Brassicales</taxon>
        <taxon>Brassicaceae</taxon>
        <taxon>Brassiceae</taxon>
        <taxon>Raphanus</taxon>
    </lineage>
</organism>
<dbReference type="Proteomes" id="UP000504610">
    <property type="component" value="Chromosome 4"/>
</dbReference>
<dbReference type="Gene3D" id="1.10.287.570">
    <property type="entry name" value="Helical hairpin bin"/>
    <property type="match status" value="1"/>
</dbReference>
<protein>
    <submittedName>
        <fullName evidence="13">Probable boron transporter 2 isoform X1</fullName>
    </submittedName>
</protein>
<gene>
    <name evidence="13" type="primary">LOC108855872</name>
</gene>
<dbReference type="KEGG" id="rsz:108855872"/>
<feature type="transmembrane region" description="Helical" evidence="10">
    <location>
        <begin position="331"/>
        <end position="351"/>
    </location>
</feature>
<keyword evidence="4" id="KW-0039">Anion exchange</keyword>
<evidence type="ECO:0000256" key="10">
    <source>
        <dbReference type="SAM" id="Phobius"/>
    </source>
</evidence>
<feature type="transmembrane region" description="Helical" evidence="10">
    <location>
        <begin position="196"/>
        <end position="217"/>
    </location>
</feature>
<dbReference type="GO" id="GO:0050801">
    <property type="term" value="P:monoatomic ion homeostasis"/>
    <property type="evidence" value="ECO:0007669"/>
    <property type="project" value="TreeGrafter"/>
</dbReference>
<feature type="domain" description="Bicarbonate transporter-like transmembrane" evidence="11">
    <location>
        <begin position="202"/>
        <end position="371"/>
    </location>
</feature>
<evidence type="ECO:0000256" key="2">
    <source>
        <dbReference type="ARBA" id="ARBA00006262"/>
    </source>
</evidence>
<keyword evidence="12" id="KW-1185">Reference proteome</keyword>
<evidence type="ECO:0000256" key="1">
    <source>
        <dbReference type="ARBA" id="ARBA00004141"/>
    </source>
</evidence>
<evidence type="ECO:0000313" key="12">
    <source>
        <dbReference type="Proteomes" id="UP000504610"/>
    </source>
</evidence>
<dbReference type="GO" id="GO:0006820">
    <property type="term" value="P:monoatomic anion transport"/>
    <property type="evidence" value="ECO:0007669"/>
    <property type="project" value="InterPro"/>
</dbReference>
<evidence type="ECO:0000256" key="5">
    <source>
        <dbReference type="ARBA" id="ARBA00022692"/>
    </source>
</evidence>
<reference evidence="12" key="1">
    <citation type="journal article" date="2019" name="Database">
        <title>The radish genome database (RadishGD): an integrated information resource for radish genomics.</title>
        <authorList>
            <person name="Yu H.J."/>
            <person name="Baek S."/>
            <person name="Lee Y.J."/>
            <person name="Cho A."/>
            <person name="Mun J.H."/>
        </authorList>
    </citation>
    <scope>NUCLEOTIDE SEQUENCE [LARGE SCALE GENOMIC DNA]</scope>
    <source>
        <strain evidence="12">cv. WK10039</strain>
    </source>
</reference>
<dbReference type="Pfam" id="PF00955">
    <property type="entry name" value="HCO3_cotransp"/>
    <property type="match status" value="3"/>
</dbReference>
<keyword evidence="8 10" id="KW-0472">Membrane</keyword>
<feature type="transmembrane region" description="Helical" evidence="10">
    <location>
        <begin position="229"/>
        <end position="250"/>
    </location>
</feature>
<evidence type="ECO:0000256" key="8">
    <source>
        <dbReference type="ARBA" id="ARBA00023136"/>
    </source>
</evidence>
<dbReference type="GO" id="GO:0005452">
    <property type="term" value="F:solute:inorganic anion antiporter activity"/>
    <property type="evidence" value="ECO:0007669"/>
    <property type="project" value="InterPro"/>
</dbReference>
<comment type="similarity">
    <text evidence="2">Belongs to the anion exchanger (TC 2.A.31.3) family.</text>
</comment>
<dbReference type="GeneID" id="108855872"/>
<feature type="transmembrane region" description="Helical" evidence="10">
    <location>
        <begin position="158"/>
        <end position="176"/>
    </location>
</feature>
<evidence type="ECO:0000256" key="3">
    <source>
        <dbReference type="ARBA" id="ARBA00022448"/>
    </source>
</evidence>
<proteinExistence type="inferred from homology"/>
<evidence type="ECO:0000256" key="9">
    <source>
        <dbReference type="SAM" id="MobiDB-lite"/>
    </source>
</evidence>
<feature type="region of interest" description="Disordered" evidence="9">
    <location>
        <begin position="676"/>
        <end position="707"/>
    </location>
</feature>
<evidence type="ECO:0000256" key="7">
    <source>
        <dbReference type="ARBA" id="ARBA00023065"/>
    </source>
</evidence>
<dbReference type="FunFam" id="1.10.287.570:FF:000004">
    <property type="entry name" value="probable boron transporter 2"/>
    <property type="match status" value="1"/>
</dbReference>
<feature type="domain" description="Bicarbonate transporter-like transmembrane" evidence="11">
    <location>
        <begin position="458"/>
        <end position="600"/>
    </location>
</feature>
<evidence type="ECO:0000256" key="4">
    <source>
        <dbReference type="ARBA" id="ARBA00022681"/>
    </source>
</evidence>
<accession>A0A6J0NKY2</accession>
<evidence type="ECO:0000313" key="13">
    <source>
        <dbReference type="RefSeq" id="XP_018485294.1"/>
    </source>
</evidence>
<feature type="transmembrane region" description="Helical" evidence="10">
    <location>
        <begin position="32"/>
        <end position="52"/>
    </location>
</feature>
<dbReference type="RefSeq" id="XP_018485294.1">
    <property type="nucleotide sequence ID" value="XM_018629792.2"/>
</dbReference>
<comment type="subcellular location">
    <subcellularLocation>
        <location evidence="1">Membrane</location>
        <topology evidence="1">Multi-pass membrane protein</topology>
    </subcellularLocation>
</comment>
<dbReference type="OrthoDB" id="1735926at2759"/>
<reference evidence="13" key="2">
    <citation type="submission" date="2025-08" db="UniProtKB">
        <authorList>
            <consortium name="RefSeq"/>
        </authorList>
    </citation>
    <scope>IDENTIFICATION</scope>
    <source>
        <tissue evidence="13">Leaf</tissue>
    </source>
</reference>
<evidence type="ECO:0000259" key="11">
    <source>
        <dbReference type="Pfam" id="PF00955"/>
    </source>
</evidence>
<keyword evidence="5 10" id="KW-0812">Transmembrane</keyword>
<dbReference type="AlphaFoldDB" id="A0A6J0NKY2"/>
<feature type="transmembrane region" description="Helical" evidence="10">
    <location>
        <begin position="121"/>
        <end position="146"/>
    </location>
</feature>
<feature type="transmembrane region" description="Helical" evidence="10">
    <location>
        <begin position="553"/>
        <end position="578"/>
    </location>
</feature>
<dbReference type="GO" id="GO:0046715">
    <property type="term" value="F:active borate transmembrane transporter activity"/>
    <property type="evidence" value="ECO:0007669"/>
    <property type="project" value="TreeGrafter"/>
</dbReference>
<sequence>MEETFVPFRGIKNDLEGRLRCYKQDWTGGFKAGFRILAPTTYIFFASAIPVISFGEQLERSTDGVLTAVQTLASTAICGIIHSIIGGQPLLILGVAEPTVIMYTFMFNFAKGRPELGRNLFLAWSGWVCVWTSLILFVLAICGACSIINRFTRVAGELFGLLIAMLFMQEAIKGLVDEFGSPKREDLKLLEFLPSWRFANGMFALVLSFGLLITALRSRKARSWRYGTGWLRSLIADYGVPLMVLVWTGVSYIPTGDVPKGIPRRLFSPNPWSPGAYENWTVVKEMLQVPVVYIIGAFIPATMIAVLYYFDHSVASQLAQQKEFNLRKPSSYHYDLLLLGFLTLICGLLGIPPSNGVIPQSPMHTKSLATLKYQLLRNRLVASARRSIRQNASLGQLYGNMQEVYNQMQTPLVYQQPQGLKELRESTIQATTFTGNLDAPVDETLFDIEKEIDDLLPIEVKEQRVSNLLQAVMVGGCVAAMPILKMIPTSVLWGYFAFMAIESLPGNQFWERILLLFTAPSRRFKVLEDNHATFVETVPFKTIAMFTIFQTTYLLICFGLTWIPIAGVMFPLMIMFLIPVRQYLLPRFFKGAHLQDLDAAEYEEAPALPFNLAVGQEDEMGSTASYPCDSEILDEVITRSRGEFRHTCSPKVTSSTSTPVYHRNLSQVFSPRVNELRGGMVSPGLAGKGQNSPKPSPLNQSSSSQSK</sequence>
<dbReference type="PANTHER" id="PTHR11453:SF115">
    <property type="entry name" value="BORON TRANSPORTER 2-RELATED"/>
    <property type="match status" value="1"/>
</dbReference>
<feature type="transmembrane region" description="Helical" evidence="10">
    <location>
        <begin position="291"/>
        <end position="310"/>
    </location>
</feature>
<feature type="transmembrane region" description="Helical" evidence="10">
    <location>
        <begin position="64"/>
        <end position="85"/>
    </location>
</feature>
<keyword evidence="3" id="KW-0813">Transport</keyword>
<evidence type="ECO:0000256" key="6">
    <source>
        <dbReference type="ARBA" id="ARBA00022989"/>
    </source>
</evidence>
<name>A0A6J0NKY2_RAPSA</name>
<dbReference type="GO" id="GO:0005886">
    <property type="term" value="C:plasma membrane"/>
    <property type="evidence" value="ECO:0007669"/>
    <property type="project" value="UniProtKB-ARBA"/>
</dbReference>
<feature type="domain" description="Bicarbonate transporter-like transmembrane" evidence="11">
    <location>
        <begin position="7"/>
        <end position="180"/>
    </location>
</feature>
<dbReference type="InterPro" id="IPR011531">
    <property type="entry name" value="HCO3_transpt-like_TM_dom"/>
</dbReference>
<feature type="transmembrane region" description="Helical" evidence="10">
    <location>
        <begin position="90"/>
        <end position="109"/>
    </location>
</feature>
<dbReference type="PANTHER" id="PTHR11453">
    <property type="entry name" value="ANION EXCHANGE PROTEIN"/>
    <property type="match status" value="1"/>
</dbReference>
<feature type="compositionally biased region" description="Low complexity" evidence="9">
    <location>
        <begin position="690"/>
        <end position="707"/>
    </location>
</feature>
<keyword evidence="6 10" id="KW-1133">Transmembrane helix</keyword>